<dbReference type="EMBL" id="MUIO01000105">
    <property type="protein sequence ID" value="ORC56278.1"/>
    <property type="molecule type" value="Genomic_DNA"/>
</dbReference>
<feature type="compositionally biased region" description="Basic and acidic residues" evidence="1">
    <location>
        <begin position="247"/>
        <end position="266"/>
    </location>
</feature>
<dbReference type="Pfam" id="PF21724">
    <property type="entry name" value="DUF6861"/>
    <property type="match status" value="1"/>
</dbReference>
<dbReference type="RefSeq" id="WP_083185670.1">
    <property type="nucleotide sequence ID" value="NZ_MUIO01000105.1"/>
</dbReference>
<comment type="caution">
    <text evidence="4">The sequence shown here is derived from an EMBL/GenBank/DDBJ whole genome shotgun (WGS) entry which is preliminary data.</text>
</comment>
<evidence type="ECO:0000256" key="1">
    <source>
        <dbReference type="SAM" id="MobiDB-lite"/>
    </source>
</evidence>
<accession>A0A1X0MZW7</accession>
<dbReference type="InterPro" id="IPR049195">
    <property type="entry name" value="Tre1-like_N"/>
</dbReference>
<name>A0A1X0MZW7_9PSED</name>
<reference evidence="5" key="1">
    <citation type="submission" date="2017-02" db="EMBL/GenBank/DDBJ databases">
        <title>Pseudomonas floridae sp. nov., a novel pathogenic bacterial species isolated from tomato.</title>
        <authorList>
            <person name="Timilsina S."/>
            <person name="Vallad G.E."/>
            <person name="Jones J.B."/>
        </authorList>
    </citation>
    <scope>NUCLEOTIDE SEQUENCE [LARGE SCALE GENOMIC DNA]</scope>
    <source>
        <strain evidence="5">GEV388</strain>
    </source>
</reference>
<feature type="domain" description="NAD(+)--protein-arginine ADP-ribosyltransferase Tre1-like N-terminal" evidence="3">
    <location>
        <begin position="50"/>
        <end position="242"/>
    </location>
</feature>
<dbReference type="OrthoDB" id="3261089at2"/>
<protein>
    <submittedName>
        <fullName evidence="4">Uncharacterized protein</fullName>
    </submittedName>
</protein>
<evidence type="ECO:0000259" key="3">
    <source>
        <dbReference type="Pfam" id="PF21724"/>
    </source>
</evidence>
<proteinExistence type="predicted"/>
<sequence length="455" mass="49287">MPSWNVVPTWFEIENRIAHNMGYQSGGTYRTHNNKPVPTLALNLRRISHLRSAFARAEWAAGGRLRKRLSDLDIADIINDLIDMATQVAMIVAGSTLTGGAIGAGVGTLFGGLGAAPFGAAGAMMGLQVSTWILSAMGLMSIAEFFVDGLPRIGEYYLSGISIVWQGTRGDHGLNPFGGDDFQAVGRASDQIARGHEEMVLLLLGAIMAYLTRGRGSASILASEMQASARGAKLGQWMLKHEDALKKRTDLPQAESRRGAPGHDEQPAAPPPRQPDQPPSKKGSGMPEHKVPCFNVSPKHFDRIPEFDRQLAGQQKGLNDLTVDEYLKGREAFTSKDMVRDPKVAKAARVALSTDLETMFRDEYLLEGKLPTKAASLAKEKMLEKMSTLAALHNPDLVVGGKDMIDGFGDRRVNSSIGSQWSSRIKSLDAAANKVATSVRGITKINTKLKRCIEE</sequence>
<feature type="domain" description="Novel toxin 15" evidence="2">
    <location>
        <begin position="304"/>
        <end position="449"/>
    </location>
</feature>
<dbReference type="Pfam" id="PF15604">
    <property type="entry name" value="Ntox15"/>
    <property type="match status" value="1"/>
</dbReference>
<dbReference type="InterPro" id="IPR028949">
    <property type="entry name" value="Ntox15"/>
</dbReference>
<feature type="region of interest" description="Disordered" evidence="1">
    <location>
        <begin position="247"/>
        <end position="292"/>
    </location>
</feature>
<dbReference type="AlphaFoldDB" id="A0A1X0MZW7"/>
<evidence type="ECO:0000313" key="4">
    <source>
        <dbReference type="EMBL" id="ORC56278.1"/>
    </source>
</evidence>
<keyword evidence="5" id="KW-1185">Reference proteome</keyword>
<evidence type="ECO:0000259" key="2">
    <source>
        <dbReference type="Pfam" id="PF15604"/>
    </source>
</evidence>
<dbReference type="STRING" id="1958950.BZK31_23430"/>
<organism evidence="4 5">
    <name type="scientific">Pseudomonas floridensis</name>
    <dbReference type="NCBI Taxonomy" id="1958950"/>
    <lineage>
        <taxon>Bacteria</taxon>
        <taxon>Pseudomonadati</taxon>
        <taxon>Pseudomonadota</taxon>
        <taxon>Gammaproteobacteria</taxon>
        <taxon>Pseudomonadales</taxon>
        <taxon>Pseudomonadaceae</taxon>
        <taxon>Pseudomonas</taxon>
    </lineage>
</organism>
<dbReference type="Proteomes" id="UP000192815">
    <property type="component" value="Unassembled WGS sequence"/>
</dbReference>
<feature type="compositionally biased region" description="Pro residues" evidence="1">
    <location>
        <begin position="268"/>
        <end position="278"/>
    </location>
</feature>
<evidence type="ECO:0000313" key="5">
    <source>
        <dbReference type="Proteomes" id="UP000192815"/>
    </source>
</evidence>
<gene>
    <name evidence="4" type="ORF">BZK31_23430</name>
</gene>